<reference evidence="1 2" key="1">
    <citation type="submission" date="2019-08" db="EMBL/GenBank/DDBJ databases">
        <title>In-depth cultivation of the pig gut microbiome towards novel bacterial diversity and tailored functional studies.</title>
        <authorList>
            <person name="Wylensek D."/>
            <person name="Hitch T.C.A."/>
            <person name="Clavel T."/>
        </authorList>
    </citation>
    <scope>NUCLEOTIDE SEQUENCE [LARGE SCALE GENOMIC DNA]</scope>
    <source>
        <strain evidence="1 2">BBE-744-WT-12</strain>
    </source>
</reference>
<gene>
    <name evidence="1" type="ORF">FYJ85_21860</name>
</gene>
<sequence>MEERRQNGGRRRQIVQEFVKNITDDTRRLVCFLYMNGYKDGAIRRILKIDRQRLEQIKTQLAFDLIKAGIRNPEG</sequence>
<proteinExistence type="predicted"/>
<dbReference type="Proteomes" id="UP000435649">
    <property type="component" value="Unassembled WGS sequence"/>
</dbReference>
<name>A0A844G6Y2_9BACT</name>
<comment type="caution">
    <text evidence="1">The sequence shown here is derived from an EMBL/GenBank/DDBJ whole genome shotgun (WGS) entry which is preliminary data.</text>
</comment>
<evidence type="ECO:0000313" key="2">
    <source>
        <dbReference type="Proteomes" id="UP000435649"/>
    </source>
</evidence>
<dbReference type="EMBL" id="VUNS01000047">
    <property type="protein sequence ID" value="MST99680.1"/>
    <property type="molecule type" value="Genomic_DNA"/>
</dbReference>
<dbReference type="AlphaFoldDB" id="A0A844G6Y2"/>
<organism evidence="1 2">
    <name type="scientific">Victivallis lenta</name>
    <dbReference type="NCBI Taxonomy" id="2606640"/>
    <lineage>
        <taxon>Bacteria</taxon>
        <taxon>Pseudomonadati</taxon>
        <taxon>Lentisphaerota</taxon>
        <taxon>Lentisphaeria</taxon>
        <taxon>Victivallales</taxon>
        <taxon>Victivallaceae</taxon>
        <taxon>Victivallis</taxon>
    </lineage>
</organism>
<accession>A0A844G6Y2</accession>
<evidence type="ECO:0000313" key="1">
    <source>
        <dbReference type="EMBL" id="MST99680.1"/>
    </source>
</evidence>
<keyword evidence="2" id="KW-1185">Reference proteome</keyword>
<protein>
    <submittedName>
        <fullName evidence="1">Uncharacterized protein</fullName>
    </submittedName>
</protein>